<proteinExistence type="predicted"/>
<evidence type="ECO:0000313" key="3">
    <source>
        <dbReference type="Proteomes" id="UP000829685"/>
    </source>
</evidence>
<reference evidence="2" key="1">
    <citation type="submission" date="2021-03" db="EMBL/GenBank/DDBJ databases">
        <title>Revisited historic fungal species revealed as producer of novel bioactive compounds through whole genome sequencing and comparative genomics.</title>
        <authorList>
            <person name="Vignolle G.A."/>
            <person name="Hochenegger N."/>
            <person name="Mach R.L."/>
            <person name="Mach-Aigner A.R."/>
            <person name="Javad Rahimi M."/>
            <person name="Salim K.A."/>
            <person name="Chan C.M."/>
            <person name="Lim L.B.L."/>
            <person name="Cai F."/>
            <person name="Druzhinina I.S."/>
            <person name="U'Ren J.M."/>
            <person name="Derntl C."/>
        </authorList>
    </citation>
    <scope>NUCLEOTIDE SEQUENCE</scope>
    <source>
        <strain evidence="2">TUCIM 5799</strain>
    </source>
</reference>
<sequence length="363" mass="41244">MFDFALTFFLVFLGYYYFQRRFASAQHTSHMPLVMNRRGGRVMPGHRRPPPTVGPARKQSEEPPSAPAVSSEGGPYDPDLDDVITVKDMLRSAGNLPDEIILQVMDEAEYWACSSASVDYTPLQRGYLSIRGTQNENEFLLRTEPLAMSSWVPDRDDAWQLPSAPRPLREEYPREQLEEYRDERLESTLVSPCRKIVFNIQSNDQGWGGGRGDKGTYHGAYTWFDAGLERFDAKPDGREAQNGSHLPLSALRPIWPKGKADVNGQVQYDHELFWSPEHTIKCNKVAIRETQAHHVEWRYTDDIDAQTPEGDDLKAAGRGEATGSGEFVRNMKFGDVVTVWGRARFGGWENQVKKVEVKVYWAV</sequence>
<feature type="compositionally biased region" description="Basic residues" evidence="1">
    <location>
        <begin position="38"/>
        <end position="49"/>
    </location>
</feature>
<organism evidence="2 3">
    <name type="scientific">Neoarthrinium moseri</name>
    <dbReference type="NCBI Taxonomy" id="1658444"/>
    <lineage>
        <taxon>Eukaryota</taxon>
        <taxon>Fungi</taxon>
        <taxon>Dikarya</taxon>
        <taxon>Ascomycota</taxon>
        <taxon>Pezizomycotina</taxon>
        <taxon>Sordariomycetes</taxon>
        <taxon>Xylariomycetidae</taxon>
        <taxon>Amphisphaeriales</taxon>
        <taxon>Apiosporaceae</taxon>
        <taxon>Neoarthrinium</taxon>
    </lineage>
</organism>
<accession>A0A9Q0AML3</accession>
<dbReference type="Proteomes" id="UP000829685">
    <property type="component" value="Unassembled WGS sequence"/>
</dbReference>
<gene>
    <name evidence="2" type="ORF">JX265_008415</name>
</gene>
<dbReference type="EMBL" id="JAFIMR010000023">
    <property type="protein sequence ID" value="KAI1864691.1"/>
    <property type="molecule type" value="Genomic_DNA"/>
</dbReference>
<protein>
    <submittedName>
        <fullName evidence="2">Uncharacterized protein</fullName>
    </submittedName>
</protein>
<name>A0A9Q0AML3_9PEZI</name>
<dbReference type="AlphaFoldDB" id="A0A9Q0AML3"/>
<keyword evidence="3" id="KW-1185">Reference proteome</keyword>
<evidence type="ECO:0000256" key="1">
    <source>
        <dbReference type="SAM" id="MobiDB-lite"/>
    </source>
</evidence>
<comment type="caution">
    <text evidence="2">The sequence shown here is derived from an EMBL/GenBank/DDBJ whole genome shotgun (WGS) entry which is preliminary data.</text>
</comment>
<evidence type="ECO:0000313" key="2">
    <source>
        <dbReference type="EMBL" id="KAI1864691.1"/>
    </source>
</evidence>
<feature type="region of interest" description="Disordered" evidence="1">
    <location>
        <begin position="36"/>
        <end position="77"/>
    </location>
</feature>